<dbReference type="InterPro" id="IPR028994">
    <property type="entry name" value="Integrin_alpha_N"/>
</dbReference>
<dbReference type="SUPFAM" id="SSF69318">
    <property type="entry name" value="Integrin alpha N-terminal domain"/>
    <property type="match status" value="1"/>
</dbReference>
<sequence length="1998" mass="221413">MKRALLFLITFLYIIFIYGQNVPYTHDSAGNRIKRGGALTFDWSRADISPLVSRSVLPITYQSDAPDPYRSLNTTLQVGRTEGNASVSDLGAAIYQIPIKVVDGTNGMQPQLSVGYNSQSGNGIMGYGWGLSASSYIMRVGKNYYYDGAADEIKLTTADNLMLDGQRLIRTSGTNMVVGSVYACEKEDYSIVEYVTINSKDAFRVRTKDGMVYEYGINTDSNIRAQNASCALYWLLSKVTDRYGNYMLYHYNVNATTGEFYLSSIEYTGNTNENVSPYNKVEFSYDDRNDTMESYVAGNVITQKKLLVSIKCLSDGVVIKEYKFKYLFDQYYSKLSEVEEYGRNGARYNSTIVDWGDYDGNNFKYAQEYFSGVDVSREGIYPDFLDFDGDGKADMMTYPTKSSYSSSDNAVLYQAYSPYGDVSFSKKCTLPLCSDFQALRYADLNGDGKMDVIRIQKVGKNNYRFDFYLFNGSSFVESGGFNNSDSRILTGDFNADGKTEVLTRNAKVYNQSATEIASGGIDNWGTDYVSSYPNNNYLVDFNGDGKTDVLTMSGSACWVYTLNGGTFTKLTSFSNSELRNWNFNYFGDFNGDGKTDVLCQSSSNFSTVTLFLSTGKTFIKKQIVNHDIKAKVLVGDFNRDGRHDILHLEPITGNKLKIKIGTFNGTNFDNEYYTTSLMTNGLINDDTQTGQSNLAVADFDGDGRSEFIMGAYADMNLLYQFNDKMNLHVKSIVDGYNSRVSFDYMPITQGAYTETADAVTFPVVKMKAPLYVVYSQNLNADGYYQNFSYKYKDLCVHRQGKGILCFKNISVTNNSRNIEVISDYNIDEDYYFSYMYQQIKQKTDRTEVSLMFFANKILPGTGKRYELQPFVKIEQDHLKNTFINTVYKDYEYGSPKFIGIMWGNDIIEEKTIEYKNVFGNQRMLGLPLNVTIKKQRTGESDWIEKVVNTYDNNNRLTNKVSYTKDGMKKVSEEIYGYDSFGHMVSKSVKSYSSSDAVTTTYNYSSNGQHLVEEISPFGLKSGFSYTRGLLTSSTDIRNNNTTYEYDDMGNLVKVIYPDNIVRNITLGWNQSVPQSLYYVQVTQTNAPTVVSYYNAFGEVVRKGETQFNGTMIYEDHVYDSKDMLQKKSMPFTGSSASLWNTYSYDSFDRPTQIMFASGNQQTYSYSGTSVTETKDGISTTRDYDPQGNLLTVTDSNGTITYSYLANGNVESVKVSNDISTSFTYDDWGRKTSINDPAAGIKTFGYDQYGNVNRMTDANNKTVSYVYDKYGKLLSETTPEFSVTYSYDPHYPVITAVSNTNGTSATYTYDKYGNVLTDKQVGMDGKWLQKTYSYVNGILTATGYQSQAEVIGTENYTYANGHLKTIKLGTNTIWDLQSADNFGNPTKIVTGTVTRNYTYNQYGVPTGRSSLSSSGGTIQNSTYAFDLGKGNLSSRKDNTRNLTENFTYDAVNRLTGYKGATVSYDAISNITNKTDAGIMQYDKYRISNIAPVSSVSTAQAKPQSVTYTSFMRPGTISENGYQATFSYNADYDRVKMQITKNGSNYLTRHYLGNVYEIDEKVGSSKEKLYLGGGYYHSPAVYVKENGVWRLNYICRDYLGNITHITDNSGKLLAEYSYDAWGRMRNPVNQNVYLPGSEPDLLLGRGYTGHEHLSVFGLINMNARLYDPVLGRFLSPDPFVQLPDNLRSLNRYGYGMCNPLCYVDENGEFWWIVAAAVIGGAVNVAIHSDQINSVGAFFGYFGVGAAAGALGAVTGGAIAGAVGGLSGVAGGAIIGAGSGAVSGAVFGAGNAAMAGGNFGDIMSGGLSGAASGALSGAVTGGAFGGAVSYFKGQNVWTGADVAAGRSQFSFKNTPVAGGVKAPKVAVEPDVMPKATEPSKPVGNATNEYSITTNDKISTPVMEGEKSLSLRPLKIEGYNSRLDLQGDLYHTYPRSFDKQILEHGDIFGIRGNSQMMVAPGTINGVEGVYTLGINSNTGIVYHRAFYDWDSFMKTFKFPFIP</sequence>
<dbReference type="Pfam" id="PF03534">
    <property type="entry name" value="SpvB"/>
    <property type="match status" value="1"/>
</dbReference>
<dbReference type="NCBIfam" id="TIGR01643">
    <property type="entry name" value="YD_repeat_2x"/>
    <property type="match status" value="3"/>
</dbReference>
<keyword evidence="4" id="KW-0677">Repeat</keyword>
<keyword evidence="6" id="KW-0472">Membrane</keyword>
<organism evidence="8 9">
    <name type="scientific">Phocaeicola sartorii</name>
    <dbReference type="NCBI Taxonomy" id="671267"/>
    <lineage>
        <taxon>Bacteria</taxon>
        <taxon>Pseudomonadati</taxon>
        <taxon>Bacteroidota</taxon>
        <taxon>Bacteroidia</taxon>
        <taxon>Bacteroidales</taxon>
        <taxon>Bacteroidaceae</taxon>
        <taxon>Phocaeicola</taxon>
    </lineage>
</organism>
<evidence type="ECO:0000259" key="7">
    <source>
        <dbReference type="Pfam" id="PF25023"/>
    </source>
</evidence>
<dbReference type="InterPro" id="IPR013517">
    <property type="entry name" value="FG-GAP"/>
</dbReference>
<feature type="transmembrane region" description="Helical" evidence="6">
    <location>
        <begin position="1736"/>
        <end position="1760"/>
    </location>
</feature>
<keyword evidence="5" id="KW-0843">Virulence</keyword>
<keyword evidence="6" id="KW-1133">Transmembrane helix</keyword>
<keyword evidence="2" id="KW-0964">Secreted</keyword>
<dbReference type="PANTHER" id="PTHR32305:SF15">
    <property type="entry name" value="PROTEIN RHSA-RELATED"/>
    <property type="match status" value="1"/>
</dbReference>
<dbReference type="EMBL" id="SRYJ01000056">
    <property type="protein sequence ID" value="TGY67678.1"/>
    <property type="molecule type" value="Genomic_DNA"/>
</dbReference>
<feature type="transmembrane region" description="Helical" evidence="6">
    <location>
        <begin position="1707"/>
        <end position="1724"/>
    </location>
</feature>
<dbReference type="GO" id="GO:0005576">
    <property type="term" value="C:extracellular region"/>
    <property type="evidence" value="ECO:0007669"/>
    <property type="project" value="UniProtKB-SubCell"/>
</dbReference>
<dbReference type="Proteomes" id="UP000310760">
    <property type="component" value="Unassembled WGS sequence"/>
</dbReference>
<evidence type="ECO:0000256" key="6">
    <source>
        <dbReference type="SAM" id="Phobius"/>
    </source>
</evidence>
<comment type="caution">
    <text evidence="8">The sequence shown here is derived from an EMBL/GenBank/DDBJ whole genome shotgun (WGS) entry which is preliminary data.</text>
</comment>
<keyword evidence="3" id="KW-0732">Signal</keyword>
<dbReference type="Pfam" id="PF25023">
    <property type="entry name" value="TEN_YD-shell"/>
    <property type="match status" value="2"/>
</dbReference>
<feature type="domain" description="Teneurin-like YD-shell" evidence="7">
    <location>
        <begin position="1177"/>
        <end position="1290"/>
    </location>
</feature>
<evidence type="ECO:0000256" key="2">
    <source>
        <dbReference type="ARBA" id="ARBA00022525"/>
    </source>
</evidence>
<name>A0A4S2FFZ0_9BACT</name>
<dbReference type="PANTHER" id="PTHR32305">
    <property type="match status" value="1"/>
</dbReference>
<accession>A0A4S2FFZ0</accession>
<dbReference type="InterPro" id="IPR006530">
    <property type="entry name" value="YD"/>
</dbReference>
<dbReference type="InterPro" id="IPR056823">
    <property type="entry name" value="TEN-like_YD-shell"/>
</dbReference>
<dbReference type="NCBIfam" id="TIGR03696">
    <property type="entry name" value="Rhs_assc_core"/>
    <property type="match status" value="1"/>
</dbReference>
<evidence type="ECO:0000256" key="4">
    <source>
        <dbReference type="ARBA" id="ARBA00022737"/>
    </source>
</evidence>
<dbReference type="Gene3D" id="2.180.10.10">
    <property type="entry name" value="RHS repeat-associated core"/>
    <property type="match status" value="2"/>
</dbReference>
<dbReference type="Pfam" id="PF05593">
    <property type="entry name" value="RHS_repeat"/>
    <property type="match status" value="1"/>
</dbReference>
<dbReference type="InterPro" id="IPR022385">
    <property type="entry name" value="Rhs_assc_core"/>
</dbReference>
<keyword evidence="6" id="KW-0812">Transmembrane</keyword>
<evidence type="ECO:0000256" key="3">
    <source>
        <dbReference type="ARBA" id="ARBA00022729"/>
    </source>
</evidence>
<proteinExistence type="predicted"/>
<dbReference type="InterPro" id="IPR050708">
    <property type="entry name" value="T6SS_VgrG/RHS"/>
</dbReference>
<evidence type="ECO:0000256" key="5">
    <source>
        <dbReference type="ARBA" id="ARBA00023026"/>
    </source>
</evidence>
<reference evidence="8 9" key="1">
    <citation type="submission" date="2019-04" db="EMBL/GenBank/DDBJ databases">
        <title>Microbes associate with the intestines of laboratory mice.</title>
        <authorList>
            <person name="Navarre W."/>
            <person name="Wong E."/>
            <person name="Huang K."/>
            <person name="Tropini C."/>
            <person name="Ng K."/>
            <person name="Yu B."/>
        </authorList>
    </citation>
    <scope>NUCLEOTIDE SEQUENCE [LARGE SCALE GENOMIC DNA]</scope>
    <source>
        <strain evidence="8 9">NM22_B1</strain>
    </source>
</reference>
<dbReference type="Pfam" id="PF13517">
    <property type="entry name" value="FG-GAP_3"/>
    <property type="match status" value="2"/>
</dbReference>
<dbReference type="InterPro" id="IPR031325">
    <property type="entry name" value="RHS_repeat"/>
</dbReference>
<evidence type="ECO:0000256" key="1">
    <source>
        <dbReference type="ARBA" id="ARBA00004613"/>
    </source>
</evidence>
<gene>
    <name evidence="8" type="ORF">E5339_19300</name>
</gene>
<feature type="domain" description="Teneurin-like YD-shell" evidence="7">
    <location>
        <begin position="1591"/>
        <end position="1691"/>
    </location>
</feature>
<evidence type="ECO:0000313" key="8">
    <source>
        <dbReference type="EMBL" id="TGY67678.1"/>
    </source>
</evidence>
<dbReference type="RefSeq" id="WP_135952592.1">
    <property type="nucleotide sequence ID" value="NZ_CAXHRC010000003.1"/>
</dbReference>
<evidence type="ECO:0000313" key="9">
    <source>
        <dbReference type="Proteomes" id="UP000310760"/>
    </source>
</evidence>
<dbReference type="InterPro" id="IPR003284">
    <property type="entry name" value="Sal_SpvB"/>
</dbReference>
<dbReference type="Gene3D" id="2.130.10.130">
    <property type="entry name" value="Integrin alpha, N-terminal"/>
    <property type="match status" value="1"/>
</dbReference>
<dbReference type="GO" id="GO:0005737">
    <property type="term" value="C:cytoplasm"/>
    <property type="evidence" value="ECO:0007669"/>
    <property type="project" value="InterPro"/>
</dbReference>
<protein>
    <recommendedName>
        <fullName evidence="7">Teneurin-like YD-shell domain-containing protein</fullName>
    </recommendedName>
</protein>
<comment type="subcellular location">
    <subcellularLocation>
        <location evidence="1">Secreted</location>
    </subcellularLocation>
</comment>
<feature type="transmembrane region" description="Helical" evidence="6">
    <location>
        <begin position="1766"/>
        <end position="1786"/>
    </location>
</feature>